<name>A0A9D4U498_ADICA</name>
<reference evidence="2" key="1">
    <citation type="submission" date="2021-01" db="EMBL/GenBank/DDBJ databases">
        <title>Adiantum capillus-veneris genome.</title>
        <authorList>
            <person name="Fang Y."/>
            <person name="Liao Q."/>
        </authorList>
    </citation>
    <scope>NUCLEOTIDE SEQUENCE</scope>
    <source>
        <strain evidence="2">H3</strain>
        <tissue evidence="2">Leaf</tissue>
    </source>
</reference>
<proteinExistence type="predicted"/>
<keyword evidence="3" id="KW-1185">Reference proteome</keyword>
<feature type="region of interest" description="Disordered" evidence="1">
    <location>
        <begin position="132"/>
        <end position="168"/>
    </location>
</feature>
<protein>
    <submittedName>
        <fullName evidence="2">Uncharacterized protein</fullName>
    </submittedName>
</protein>
<comment type="caution">
    <text evidence="2">The sequence shown here is derived from an EMBL/GenBank/DDBJ whole genome shotgun (WGS) entry which is preliminary data.</text>
</comment>
<gene>
    <name evidence="2" type="ORF">GOP47_0023632</name>
</gene>
<dbReference type="Proteomes" id="UP000886520">
    <property type="component" value="Chromosome 23"/>
</dbReference>
<accession>A0A9D4U498</accession>
<evidence type="ECO:0000313" key="3">
    <source>
        <dbReference type="Proteomes" id="UP000886520"/>
    </source>
</evidence>
<organism evidence="2 3">
    <name type="scientific">Adiantum capillus-veneris</name>
    <name type="common">Maidenhair fern</name>
    <dbReference type="NCBI Taxonomy" id="13818"/>
    <lineage>
        <taxon>Eukaryota</taxon>
        <taxon>Viridiplantae</taxon>
        <taxon>Streptophyta</taxon>
        <taxon>Embryophyta</taxon>
        <taxon>Tracheophyta</taxon>
        <taxon>Polypodiopsida</taxon>
        <taxon>Polypodiidae</taxon>
        <taxon>Polypodiales</taxon>
        <taxon>Pteridineae</taxon>
        <taxon>Pteridaceae</taxon>
        <taxon>Vittarioideae</taxon>
        <taxon>Adiantum</taxon>
    </lineage>
</organism>
<dbReference type="EMBL" id="JABFUD020000023">
    <property type="protein sequence ID" value="KAI5061127.1"/>
    <property type="molecule type" value="Genomic_DNA"/>
</dbReference>
<evidence type="ECO:0000256" key="1">
    <source>
        <dbReference type="SAM" id="MobiDB-lite"/>
    </source>
</evidence>
<feature type="compositionally biased region" description="Basic residues" evidence="1">
    <location>
        <begin position="143"/>
        <end position="158"/>
    </location>
</feature>
<dbReference type="AlphaFoldDB" id="A0A9D4U498"/>
<sequence>MQIQVEAVKSIPDAGNLLFGYSMVPLFGHGVLSGGLFQGLKIERGYLSGGRGYLKLEVFGLGYHDLEVYPFGGAWDCGPPRVGTASCVAELFGRPRKEGETMSRMAKRTTKGMRDRCLQEAMDCIGKHANTLGERDEESRGAAGKRKISRSLKSRQGHQRPGEGIRRSVAGDIAASKEAKGHQQGERYRGATIKALVSCRRRRLEALCS</sequence>
<evidence type="ECO:0000313" key="2">
    <source>
        <dbReference type="EMBL" id="KAI5061127.1"/>
    </source>
</evidence>